<dbReference type="Pfam" id="PF00535">
    <property type="entry name" value="Glycos_transf_2"/>
    <property type="match status" value="1"/>
</dbReference>
<sequence length="307" mass="34073">MVEVAARSKGRLMNEQVSAGWEVLVVAYNSEPELPGLIDSAERNLPAGTTMTIWSNSDTDVLRLALGAKLTTSTLSIEVLGDGSNLGFAKACNRLAEMSEADTILFLNPDTEILDFGEVLQPTISRIVAPTVYSQAGELQSTFGAERTLRREIAIRLLRWQPAMRELDGATSVGFVSGAAFAVDRRRFLEVGGFNTDFFMYYEDLDFCRRWRAAGGTICVDPRFRVMHIGGVSASRNLLLALQRSYESALAYHSRTASSRILFRGVALTEAILKSLVAAATGRVGRVDRNTQWRFTRWILRRSLRRP</sequence>
<accession>A0ABW2MYC2</accession>
<comment type="caution">
    <text evidence="6">The sequence shown here is derived from an EMBL/GenBank/DDBJ whole genome shotgun (WGS) entry which is preliminary data.</text>
</comment>
<comment type="pathway">
    <text evidence="1">Cell wall biogenesis; cell wall polysaccharide biosynthesis.</text>
</comment>
<feature type="domain" description="Glycosyltransferase 2-like" evidence="5">
    <location>
        <begin position="23"/>
        <end position="185"/>
    </location>
</feature>
<dbReference type="Proteomes" id="UP001596524">
    <property type="component" value="Unassembled WGS sequence"/>
</dbReference>
<gene>
    <name evidence="6" type="ORF">ACFQO6_07115</name>
</gene>
<keyword evidence="4 6" id="KW-0808">Transferase</keyword>
<dbReference type="Gene3D" id="3.90.550.10">
    <property type="entry name" value="Spore Coat Polysaccharide Biosynthesis Protein SpsA, Chain A"/>
    <property type="match status" value="1"/>
</dbReference>
<reference evidence="7" key="1">
    <citation type="journal article" date="2019" name="Int. J. Syst. Evol. Microbiol.">
        <title>The Global Catalogue of Microorganisms (GCM) 10K type strain sequencing project: providing services to taxonomists for standard genome sequencing and annotation.</title>
        <authorList>
            <consortium name="The Broad Institute Genomics Platform"/>
            <consortium name="The Broad Institute Genome Sequencing Center for Infectious Disease"/>
            <person name="Wu L."/>
            <person name="Ma J."/>
        </authorList>
    </citation>
    <scope>NUCLEOTIDE SEQUENCE [LARGE SCALE GENOMIC DNA]</scope>
    <source>
        <strain evidence="7">FCH27</strain>
    </source>
</reference>
<dbReference type="InterPro" id="IPR029044">
    <property type="entry name" value="Nucleotide-diphossugar_trans"/>
</dbReference>
<evidence type="ECO:0000259" key="5">
    <source>
        <dbReference type="Pfam" id="PF00535"/>
    </source>
</evidence>
<evidence type="ECO:0000256" key="4">
    <source>
        <dbReference type="ARBA" id="ARBA00022679"/>
    </source>
</evidence>
<keyword evidence="7" id="KW-1185">Reference proteome</keyword>
<dbReference type="RefSeq" id="WP_255890702.1">
    <property type="nucleotide sequence ID" value="NZ_JAFMZM010000003.1"/>
</dbReference>
<evidence type="ECO:0000256" key="1">
    <source>
        <dbReference type="ARBA" id="ARBA00004776"/>
    </source>
</evidence>
<organism evidence="6 7">
    <name type="scientific">Nocardioides astragali</name>
    <dbReference type="NCBI Taxonomy" id="1776736"/>
    <lineage>
        <taxon>Bacteria</taxon>
        <taxon>Bacillati</taxon>
        <taxon>Actinomycetota</taxon>
        <taxon>Actinomycetes</taxon>
        <taxon>Propionibacteriales</taxon>
        <taxon>Nocardioidaceae</taxon>
        <taxon>Nocardioides</taxon>
    </lineage>
</organism>
<dbReference type="PANTHER" id="PTHR43179">
    <property type="entry name" value="RHAMNOSYLTRANSFERASE WBBL"/>
    <property type="match status" value="1"/>
</dbReference>
<protein>
    <submittedName>
        <fullName evidence="6">Glycosyltransferase</fullName>
        <ecNumber evidence="6">2.4.-.-</ecNumber>
    </submittedName>
</protein>
<dbReference type="EC" id="2.4.-.-" evidence="6"/>
<proteinExistence type="inferred from homology"/>
<dbReference type="GO" id="GO:0016757">
    <property type="term" value="F:glycosyltransferase activity"/>
    <property type="evidence" value="ECO:0007669"/>
    <property type="project" value="UniProtKB-KW"/>
</dbReference>
<name>A0ABW2MYC2_9ACTN</name>
<evidence type="ECO:0000313" key="7">
    <source>
        <dbReference type="Proteomes" id="UP001596524"/>
    </source>
</evidence>
<evidence type="ECO:0000256" key="2">
    <source>
        <dbReference type="ARBA" id="ARBA00006739"/>
    </source>
</evidence>
<dbReference type="PANTHER" id="PTHR43179:SF12">
    <property type="entry name" value="GALACTOFURANOSYLTRANSFERASE GLFT2"/>
    <property type="match status" value="1"/>
</dbReference>
<comment type="similarity">
    <text evidence="2">Belongs to the glycosyltransferase 2 family.</text>
</comment>
<dbReference type="InterPro" id="IPR001173">
    <property type="entry name" value="Glyco_trans_2-like"/>
</dbReference>
<evidence type="ECO:0000256" key="3">
    <source>
        <dbReference type="ARBA" id="ARBA00022676"/>
    </source>
</evidence>
<evidence type="ECO:0000313" key="6">
    <source>
        <dbReference type="EMBL" id="MFC7360037.1"/>
    </source>
</evidence>
<keyword evidence="3 6" id="KW-0328">Glycosyltransferase</keyword>
<dbReference type="EMBL" id="JBHTCH010000005">
    <property type="protein sequence ID" value="MFC7360037.1"/>
    <property type="molecule type" value="Genomic_DNA"/>
</dbReference>
<dbReference type="SUPFAM" id="SSF53448">
    <property type="entry name" value="Nucleotide-diphospho-sugar transferases"/>
    <property type="match status" value="1"/>
</dbReference>